<organism evidence="2 3">
    <name type="scientific">Asticcacaulis taihuensis</name>
    <dbReference type="NCBI Taxonomy" id="260084"/>
    <lineage>
        <taxon>Bacteria</taxon>
        <taxon>Pseudomonadati</taxon>
        <taxon>Pseudomonadota</taxon>
        <taxon>Alphaproteobacteria</taxon>
        <taxon>Caulobacterales</taxon>
        <taxon>Caulobacteraceae</taxon>
        <taxon>Asticcacaulis</taxon>
    </lineage>
</organism>
<feature type="transmembrane region" description="Helical" evidence="1">
    <location>
        <begin position="39"/>
        <end position="59"/>
    </location>
</feature>
<keyword evidence="3" id="KW-1185">Reference proteome</keyword>
<evidence type="ECO:0000313" key="2">
    <source>
        <dbReference type="EMBL" id="SCW66695.1"/>
    </source>
</evidence>
<dbReference type="EMBL" id="FMTS01000004">
    <property type="protein sequence ID" value="SCW66695.1"/>
    <property type="molecule type" value="Genomic_DNA"/>
</dbReference>
<dbReference type="AlphaFoldDB" id="A0A1G4SDS4"/>
<keyword evidence="1" id="KW-1133">Transmembrane helix</keyword>
<sequence>MLARIKRLAPYFLLGPVSGPLLAGIVHNFRGGRPVLGTMYAVLLLEFIYLLPVLSAKYIPTLMH</sequence>
<evidence type="ECO:0000313" key="3">
    <source>
        <dbReference type="Proteomes" id="UP000199150"/>
    </source>
</evidence>
<keyword evidence="1" id="KW-0812">Transmembrane</keyword>
<accession>A0A1G4SDS4</accession>
<keyword evidence="1" id="KW-0472">Membrane</keyword>
<name>A0A1G4SDS4_9CAUL</name>
<reference evidence="3" key="1">
    <citation type="submission" date="2016-10" db="EMBL/GenBank/DDBJ databases">
        <authorList>
            <person name="Varghese N."/>
            <person name="Submissions S."/>
        </authorList>
    </citation>
    <scope>NUCLEOTIDE SEQUENCE [LARGE SCALE GENOMIC DNA]</scope>
    <source>
        <strain evidence="3">CGMCC 1.3431</strain>
    </source>
</reference>
<dbReference type="Proteomes" id="UP000199150">
    <property type="component" value="Unassembled WGS sequence"/>
</dbReference>
<proteinExistence type="predicted"/>
<protein>
    <submittedName>
        <fullName evidence="2">Uncharacterized protein</fullName>
    </submittedName>
</protein>
<gene>
    <name evidence="2" type="ORF">SAMN02927928_2547</name>
</gene>
<dbReference type="OrthoDB" id="7173865at2"/>
<evidence type="ECO:0000256" key="1">
    <source>
        <dbReference type="SAM" id="Phobius"/>
    </source>
</evidence>
<dbReference type="STRING" id="260084.SAMN02927928_2547"/>
<dbReference type="RefSeq" id="WP_090648547.1">
    <property type="nucleotide sequence ID" value="NZ_CBCRYE010000002.1"/>
</dbReference>